<gene>
    <name evidence="1" type="ORF">FHR20_003313</name>
</gene>
<keyword evidence="2" id="KW-1185">Reference proteome</keyword>
<evidence type="ECO:0000313" key="2">
    <source>
        <dbReference type="Proteomes" id="UP000564677"/>
    </source>
</evidence>
<name>A0A7X5V2I5_9SPHN</name>
<proteinExistence type="predicted"/>
<evidence type="ECO:0000313" key="1">
    <source>
        <dbReference type="EMBL" id="NIJ66340.1"/>
    </source>
</evidence>
<dbReference type="EMBL" id="JAASQV010000003">
    <property type="protein sequence ID" value="NIJ66340.1"/>
    <property type="molecule type" value="Genomic_DNA"/>
</dbReference>
<evidence type="ECO:0008006" key="3">
    <source>
        <dbReference type="Google" id="ProtNLM"/>
    </source>
</evidence>
<organism evidence="1 2">
    <name type="scientific">Sphingomonas leidyi</name>
    <dbReference type="NCBI Taxonomy" id="68569"/>
    <lineage>
        <taxon>Bacteria</taxon>
        <taxon>Pseudomonadati</taxon>
        <taxon>Pseudomonadota</taxon>
        <taxon>Alphaproteobacteria</taxon>
        <taxon>Sphingomonadales</taxon>
        <taxon>Sphingomonadaceae</taxon>
        <taxon>Sphingomonas</taxon>
    </lineage>
</organism>
<dbReference type="Proteomes" id="UP000564677">
    <property type="component" value="Unassembled WGS sequence"/>
</dbReference>
<protein>
    <recommendedName>
        <fullName evidence="3">DUF2188 domain-containing protein</fullName>
    </recommendedName>
</protein>
<dbReference type="AlphaFoldDB" id="A0A7X5V2I5"/>
<accession>A0A7X5V2I5</accession>
<comment type="caution">
    <text evidence="1">The sequence shown here is derived from an EMBL/GenBank/DDBJ whole genome shotgun (WGS) entry which is preliminary data.</text>
</comment>
<dbReference type="RefSeq" id="WP_167300556.1">
    <property type="nucleotide sequence ID" value="NZ_CP170557.1"/>
</dbReference>
<reference evidence="1 2" key="1">
    <citation type="submission" date="2020-03" db="EMBL/GenBank/DDBJ databases">
        <title>Genomic Encyclopedia of Type Strains, Phase IV (KMG-IV): sequencing the most valuable type-strain genomes for metagenomic binning, comparative biology and taxonomic classification.</title>
        <authorList>
            <person name="Goeker M."/>
        </authorList>
    </citation>
    <scope>NUCLEOTIDE SEQUENCE [LARGE SCALE GENOMIC DNA]</scope>
    <source>
        <strain evidence="1 2">DSM 4733</strain>
    </source>
</reference>
<sequence length="67" mass="7458">MVSRSEHVLRVGQDRQGHWVVQEEGGMLEGLFRSRDAAVRFALSECRAFPGARMVLATAPLHSILSH</sequence>